<dbReference type="EMBL" id="VSRR010148971">
    <property type="protein sequence ID" value="MPD06023.1"/>
    <property type="molecule type" value="Genomic_DNA"/>
</dbReference>
<dbReference type="AlphaFoldDB" id="A0A5B7KBK3"/>
<sequence length="131" mass="14401">MQVREELKGRVSVASMNGSVRGGLGSLRAGSFVSLARQYQPRPVGLSSLTPLEAALDEETGLSHSRRSFLPVQKNSSSSFLPPPSYSALKRSGRIKVTEYNTSKKSLASTFLGNKFVLMKKTRFICELEFK</sequence>
<proteinExistence type="predicted"/>
<keyword evidence="2" id="KW-1185">Reference proteome</keyword>
<evidence type="ECO:0000313" key="2">
    <source>
        <dbReference type="Proteomes" id="UP000324222"/>
    </source>
</evidence>
<protein>
    <submittedName>
        <fullName evidence="1">Uncharacterized protein</fullName>
    </submittedName>
</protein>
<reference evidence="1 2" key="1">
    <citation type="submission" date="2019-05" db="EMBL/GenBank/DDBJ databases">
        <title>Another draft genome of Portunus trituberculatus and its Hox gene families provides insights of decapod evolution.</title>
        <authorList>
            <person name="Jeong J.-H."/>
            <person name="Song I."/>
            <person name="Kim S."/>
            <person name="Choi T."/>
            <person name="Kim D."/>
            <person name="Ryu S."/>
            <person name="Kim W."/>
        </authorList>
    </citation>
    <scope>NUCLEOTIDE SEQUENCE [LARGE SCALE GENOMIC DNA]</scope>
    <source>
        <tissue evidence="1">Muscle</tissue>
    </source>
</reference>
<accession>A0A5B7KBK3</accession>
<evidence type="ECO:0000313" key="1">
    <source>
        <dbReference type="EMBL" id="MPD06023.1"/>
    </source>
</evidence>
<dbReference type="Proteomes" id="UP000324222">
    <property type="component" value="Unassembled WGS sequence"/>
</dbReference>
<comment type="caution">
    <text evidence="1">The sequence shown here is derived from an EMBL/GenBank/DDBJ whole genome shotgun (WGS) entry which is preliminary data.</text>
</comment>
<gene>
    <name evidence="1" type="ORF">E2C01_101802</name>
</gene>
<dbReference type="OrthoDB" id="10663681at2759"/>
<organism evidence="1 2">
    <name type="scientific">Portunus trituberculatus</name>
    <name type="common">Swimming crab</name>
    <name type="synonym">Neptunus trituberculatus</name>
    <dbReference type="NCBI Taxonomy" id="210409"/>
    <lineage>
        <taxon>Eukaryota</taxon>
        <taxon>Metazoa</taxon>
        <taxon>Ecdysozoa</taxon>
        <taxon>Arthropoda</taxon>
        <taxon>Crustacea</taxon>
        <taxon>Multicrustacea</taxon>
        <taxon>Malacostraca</taxon>
        <taxon>Eumalacostraca</taxon>
        <taxon>Eucarida</taxon>
        <taxon>Decapoda</taxon>
        <taxon>Pleocyemata</taxon>
        <taxon>Brachyura</taxon>
        <taxon>Eubrachyura</taxon>
        <taxon>Portunoidea</taxon>
        <taxon>Portunidae</taxon>
        <taxon>Portuninae</taxon>
        <taxon>Portunus</taxon>
    </lineage>
</organism>
<name>A0A5B7KBK3_PORTR</name>